<organism evidence="4 5">
    <name type="scientific">Roseomonas fluvialis</name>
    <dbReference type="NCBI Taxonomy" id="1750527"/>
    <lineage>
        <taxon>Bacteria</taxon>
        <taxon>Pseudomonadati</taxon>
        <taxon>Pseudomonadota</taxon>
        <taxon>Alphaproteobacteria</taxon>
        <taxon>Acetobacterales</taxon>
        <taxon>Roseomonadaceae</taxon>
        <taxon>Roseomonas</taxon>
    </lineage>
</organism>
<gene>
    <name evidence="4" type="ORF">Rmf_27850</name>
</gene>
<dbReference type="InterPro" id="IPR000644">
    <property type="entry name" value="CBS_dom"/>
</dbReference>
<dbReference type="CDD" id="cd02205">
    <property type="entry name" value="CBS_pair_SF"/>
    <property type="match status" value="1"/>
</dbReference>
<keyword evidence="5" id="KW-1185">Reference proteome</keyword>
<dbReference type="PANTHER" id="PTHR43080:SF26">
    <property type="entry name" value="REGULATORY PROTEIN"/>
    <property type="match status" value="1"/>
</dbReference>
<reference evidence="4 5" key="1">
    <citation type="journal article" date="2016" name="Microbes Environ.">
        <title>Phylogenetically diverse aerobic anoxygenic phototrophic bacteria isolated from epilithic biofilms in Tama river, Japan.</title>
        <authorList>
            <person name="Hirose S."/>
            <person name="Matsuura K."/>
            <person name="Haruta S."/>
        </authorList>
    </citation>
    <scope>NUCLEOTIDE SEQUENCE [LARGE SCALE GENOMIC DNA]</scope>
    <source>
        <strain evidence="4 5">S08</strain>
    </source>
</reference>
<keyword evidence="1 2" id="KW-0129">CBS domain</keyword>
<feature type="domain" description="CBS" evidence="3">
    <location>
        <begin position="82"/>
        <end position="140"/>
    </location>
</feature>
<evidence type="ECO:0000313" key="5">
    <source>
        <dbReference type="Proteomes" id="UP000831327"/>
    </source>
</evidence>
<dbReference type="Proteomes" id="UP000831327">
    <property type="component" value="Chromosome"/>
</dbReference>
<evidence type="ECO:0000313" key="4">
    <source>
        <dbReference type="EMBL" id="BDG72856.1"/>
    </source>
</evidence>
<dbReference type="InterPro" id="IPR051257">
    <property type="entry name" value="Diverse_CBS-Domain"/>
</dbReference>
<sequence>MVIGSVLHVGSVLAEQAARPPCASPEAPVAEAARVMASTGIGTLPVIDRHGRLVGLVAEADILRLAAERRSGIRGLAVEDVMTRDVVTVPAEAPLEAALNVMERARFRHMPVCDGQGRLLGLVGLVDLLRLALGGASPATTTA</sequence>
<dbReference type="InterPro" id="IPR046342">
    <property type="entry name" value="CBS_dom_sf"/>
</dbReference>
<accession>A0ABN6P2G9</accession>
<protein>
    <recommendedName>
        <fullName evidence="3">CBS domain-containing protein</fullName>
    </recommendedName>
</protein>
<dbReference type="RefSeq" id="WP_255751343.1">
    <property type="nucleotide sequence ID" value="NZ_AP025637.1"/>
</dbReference>
<dbReference type="PROSITE" id="PS51371">
    <property type="entry name" value="CBS"/>
    <property type="match status" value="2"/>
</dbReference>
<name>A0ABN6P2G9_9PROT</name>
<feature type="domain" description="CBS" evidence="3">
    <location>
        <begin position="14"/>
        <end position="72"/>
    </location>
</feature>
<dbReference type="PANTHER" id="PTHR43080">
    <property type="entry name" value="CBS DOMAIN-CONTAINING PROTEIN CBSX3, MITOCHONDRIAL"/>
    <property type="match status" value="1"/>
</dbReference>
<evidence type="ECO:0000256" key="2">
    <source>
        <dbReference type="PROSITE-ProRule" id="PRU00703"/>
    </source>
</evidence>
<evidence type="ECO:0000259" key="3">
    <source>
        <dbReference type="PROSITE" id="PS51371"/>
    </source>
</evidence>
<dbReference type="EMBL" id="AP025637">
    <property type="protein sequence ID" value="BDG72856.1"/>
    <property type="molecule type" value="Genomic_DNA"/>
</dbReference>
<dbReference type="SMART" id="SM00116">
    <property type="entry name" value="CBS"/>
    <property type="match status" value="2"/>
</dbReference>
<proteinExistence type="predicted"/>
<evidence type="ECO:0000256" key="1">
    <source>
        <dbReference type="ARBA" id="ARBA00023122"/>
    </source>
</evidence>
<dbReference type="Pfam" id="PF00571">
    <property type="entry name" value="CBS"/>
    <property type="match status" value="2"/>
</dbReference>
<dbReference type="Gene3D" id="3.10.580.10">
    <property type="entry name" value="CBS-domain"/>
    <property type="match status" value="1"/>
</dbReference>
<dbReference type="SUPFAM" id="SSF54631">
    <property type="entry name" value="CBS-domain pair"/>
    <property type="match status" value="1"/>
</dbReference>